<accession>A9B1Y0</accession>
<dbReference type="EMBL" id="CP000875">
    <property type="protein sequence ID" value="ABX05422.1"/>
    <property type="molecule type" value="Genomic_DNA"/>
</dbReference>
<dbReference type="Proteomes" id="UP000000787">
    <property type="component" value="Chromosome"/>
</dbReference>
<organism evidence="1 2">
    <name type="scientific">Herpetosiphon aurantiacus (strain ATCC 23779 / DSM 785 / 114-95)</name>
    <dbReference type="NCBI Taxonomy" id="316274"/>
    <lineage>
        <taxon>Bacteria</taxon>
        <taxon>Bacillati</taxon>
        <taxon>Chloroflexota</taxon>
        <taxon>Chloroflexia</taxon>
        <taxon>Herpetosiphonales</taxon>
        <taxon>Herpetosiphonaceae</taxon>
        <taxon>Herpetosiphon</taxon>
    </lineage>
</organism>
<evidence type="ECO:0000313" key="2">
    <source>
        <dbReference type="Proteomes" id="UP000000787"/>
    </source>
</evidence>
<dbReference type="HOGENOM" id="CLU_2023529_0_0_0"/>
<evidence type="ECO:0000313" key="1">
    <source>
        <dbReference type="EMBL" id="ABX05422.1"/>
    </source>
</evidence>
<keyword evidence="2" id="KW-1185">Reference proteome</keyword>
<name>A9B1Y0_HERA2</name>
<dbReference type="InterPro" id="IPR011006">
    <property type="entry name" value="CheY-like_superfamily"/>
</dbReference>
<proteinExistence type="predicted"/>
<dbReference type="BioCyc" id="HAUR316274:GHYA-2815-MONOMER"/>
<dbReference type="InParanoid" id="A9B1Y0"/>
<gene>
    <name evidence="1" type="ordered locus">Haur_2784</name>
</gene>
<sequence length="122" mass="14059">MRAASMAKSIMIIARTAAIPFIAEELTEHGYFPYCCDSIQLALDTVYQLNPDLILIIDHFIEGFRDPLEIYFYTRQHLNQAVPVIFVSFRHIPETLAQLDLDCFTLLEMEIAMNTIYQLLAD</sequence>
<protein>
    <submittedName>
        <fullName evidence="1">Uncharacterized protein</fullName>
    </submittedName>
</protein>
<dbReference type="KEGG" id="hau:Haur_2784"/>
<dbReference type="SUPFAM" id="SSF52172">
    <property type="entry name" value="CheY-like"/>
    <property type="match status" value="1"/>
</dbReference>
<dbReference type="AlphaFoldDB" id="A9B1Y0"/>
<reference evidence="1 2" key="1">
    <citation type="journal article" date="2011" name="Stand. Genomic Sci.">
        <title>Complete genome sequence of the filamentous gliding predatory bacterium Herpetosiphon aurantiacus type strain (114-95(T)).</title>
        <authorList>
            <person name="Kiss H."/>
            <person name="Nett M."/>
            <person name="Domin N."/>
            <person name="Martin K."/>
            <person name="Maresca J.A."/>
            <person name="Copeland A."/>
            <person name="Lapidus A."/>
            <person name="Lucas S."/>
            <person name="Berry K.W."/>
            <person name="Glavina Del Rio T."/>
            <person name="Dalin E."/>
            <person name="Tice H."/>
            <person name="Pitluck S."/>
            <person name="Richardson P."/>
            <person name="Bruce D."/>
            <person name="Goodwin L."/>
            <person name="Han C."/>
            <person name="Detter J.C."/>
            <person name="Schmutz J."/>
            <person name="Brettin T."/>
            <person name="Land M."/>
            <person name="Hauser L."/>
            <person name="Kyrpides N.C."/>
            <person name="Ivanova N."/>
            <person name="Goker M."/>
            <person name="Woyke T."/>
            <person name="Klenk H.P."/>
            <person name="Bryant D.A."/>
        </authorList>
    </citation>
    <scope>NUCLEOTIDE SEQUENCE [LARGE SCALE GENOMIC DNA]</scope>
    <source>
        <strain evidence="2">ATCC 23779 / DSM 785 / 114-95</strain>
    </source>
</reference>